<proteinExistence type="inferred from homology"/>
<evidence type="ECO:0000256" key="1">
    <source>
        <dbReference type="ARBA" id="ARBA00004191"/>
    </source>
</evidence>
<keyword evidence="6 8" id="KW-1015">Disulfide bond</keyword>
<sequence length="109" mass="10849">MYKAVLPLSLAVLAAASPTPGGIPASQCNTGPIQCCNNVQKASDPSAAALLGLLGVVLQDLNVLVGITCTPISVIGIGGNSCNAQPVCCTNNNFNGLITVGCTPVNLNL</sequence>
<name>A0AAW0CD96_9AGAR</name>
<comment type="subunit">
    <text evidence="7">Self-assembles to form functional amyloid fibrils called rodlets. Self-assembly into fibrillar rodlets occurs spontaneously at hydrophobic:hydrophilic interfaces and the rodlets further associate laterally to form amphipathic monolayers.</text>
</comment>
<organism evidence="9 10">
    <name type="scientific">Paramarasmius palmivorus</name>
    <dbReference type="NCBI Taxonomy" id="297713"/>
    <lineage>
        <taxon>Eukaryota</taxon>
        <taxon>Fungi</taxon>
        <taxon>Dikarya</taxon>
        <taxon>Basidiomycota</taxon>
        <taxon>Agaricomycotina</taxon>
        <taxon>Agaricomycetes</taxon>
        <taxon>Agaricomycetidae</taxon>
        <taxon>Agaricales</taxon>
        <taxon>Marasmiineae</taxon>
        <taxon>Marasmiaceae</taxon>
        <taxon>Paramarasmius</taxon>
    </lineage>
</organism>
<evidence type="ECO:0000313" key="9">
    <source>
        <dbReference type="EMBL" id="KAK7037488.1"/>
    </source>
</evidence>
<keyword evidence="3 8" id="KW-0134">Cell wall</keyword>
<dbReference type="GO" id="GO:0009277">
    <property type="term" value="C:fungal-type cell wall"/>
    <property type="evidence" value="ECO:0007669"/>
    <property type="project" value="InterPro"/>
</dbReference>
<keyword evidence="5 8" id="KW-0732">Signal</keyword>
<accession>A0AAW0CD96</accession>
<protein>
    <recommendedName>
        <fullName evidence="8">Hydrophobin</fullName>
    </recommendedName>
</protein>
<comment type="subcellular location">
    <subcellularLocation>
        <location evidence="1 8">Secreted</location>
        <location evidence="1 8">Cell wall</location>
    </subcellularLocation>
</comment>
<dbReference type="GO" id="GO:0005199">
    <property type="term" value="F:structural constituent of cell wall"/>
    <property type="evidence" value="ECO:0007669"/>
    <property type="project" value="InterPro"/>
</dbReference>
<reference evidence="9 10" key="1">
    <citation type="submission" date="2024-01" db="EMBL/GenBank/DDBJ databases">
        <title>A draft genome for a cacao thread blight-causing isolate of Paramarasmius palmivorus.</title>
        <authorList>
            <person name="Baruah I.K."/>
            <person name="Bukari Y."/>
            <person name="Amoako-Attah I."/>
            <person name="Meinhardt L.W."/>
            <person name="Bailey B.A."/>
            <person name="Cohen S.P."/>
        </authorList>
    </citation>
    <scope>NUCLEOTIDE SEQUENCE [LARGE SCALE GENOMIC DNA]</scope>
    <source>
        <strain evidence="9 10">GH-12</strain>
    </source>
</reference>
<dbReference type="PROSITE" id="PS00956">
    <property type="entry name" value="HYDROPHOBIN"/>
    <property type="match status" value="1"/>
</dbReference>
<evidence type="ECO:0000256" key="6">
    <source>
        <dbReference type="ARBA" id="ARBA00023157"/>
    </source>
</evidence>
<dbReference type="AlphaFoldDB" id="A0AAW0CD96"/>
<comment type="similarity">
    <text evidence="2 8">Belongs to the fungal hydrophobin family.</text>
</comment>
<evidence type="ECO:0000256" key="7">
    <source>
        <dbReference type="ARBA" id="ARBA00093546"/>
    </source>
</evidence>
<dbReference type="Proteomes" id="UP001383192">
    <property type="component" value="Unassembled WGS sequence"/>
</dbReference>
<evidence type="ECO:0000256" key="5">
    <source>
        <dbReference type="ARBA" id="ARBA00022729"/>
    </source>
</evidence>
<keyword evidence="10" id="KW-1185">Reference proteome</keyword>
<evidence type="ECO:0000313" key="10">
    <source>
        <dbReference type="Proteomes" id="UP001383192"/>
    </source>
</evidence>
<evidence type="ECO:0000256" key="4">
    <source>
        <dbReference type="ARBA" id="ARBA00022525"/>
    </source>
</evidence>
<comment type="caution">
    <text evidence="9">The sequence shown here is derived from an EMBL/GenBank/DDBJ whole genome shotgun (WGS) entry which is preliminary data.</text>
</comment>
<feature type="chain" id="PRO_5043111203" description="Hydrophobin" evidence="8">
    <location>
        <begin position="17"/>
        <end position="109"/>
    </location>
</feature>
<evidence type="ECO:0000256" key="2">
    <source>
        <dbReference type="ARBA" id="ARBA00010446"/>
    </source>
</evidence>
<dbReference type="InterPro" id="IPR019778">
    <property type="entry name" value="Class_I_Hydrophobin_CS"/>
</dbReference>
<dbReference type="EMBL" id="JAYKXP010000046">
    <property type="protein sequence ID" value="KAK7037488.1"/>
    <property type="molecule type" value="Genomic_DNA"/>
</dbReference>
<evidence type="ECO:0000256" key="3">
    <source>
        <dbReference type="ARBA" id="ARBA00022512"/>
    </source>
</evidence>
<dbReference type="CDD" id="cd23507">
    <property type="entry name" value="hydrophobin_I"/>
    <property type="match status" value="1"/>
</dbReference>
<dbReference type="SMART" id="SM00075">
    <property type="entry name" value="HYDRO"/>
    <property type="match status" value="1"/>
</dbReference>
<dbReference type="InterPro" id="IPR001338">
    <property type="entry name" value="Class_I_Hydrophobin"/>
</dbReference>
<dbReference type="Pfam" id="PF01185">
    <property type="entry name" value="Hydrophobin"/>
    <property type="match status" value="1"/>
</dbReference>
<evidence type="ECO:0000256" key="8">
    <source>
        <dbReference type="RuleBase" id="RU365009"/>
    </source>
</evidence>
<feature type="signal peptide" evidence="8">
    <location>
        <begin position="1"/>
        <end position="16"/>
    </location>
</feature>
<keyword evidence="4 8" id="KW-0964">Secreted</keyword>
<gene>
    <name evidence="9" type="primary">SC3_3</name>
    <name evidence="9" type="ORF">VNI00_010980</name>
</gene>